<feature type="signal peptide" evidence="1">
    <location>
        <begin position="1"/>
        <end position="21"/>
    </location>
</feature>
<feature type="chain" id="PRO_5035846861" evidence="1">
    <location>
        <begin position="22"/>
        <end position="67"/>
    </location>
</feature>
<accession>A0A8T2A6J6</accession>
<name>A0A8T2A6J6_9BRAS</name>
<evidence type="ECO:0000256" key="1">
    <source>
        <dbReference type="SAM" id="SignalP"/>
    </source>
</evidence>
<evidence type="ECO:0000313" key="3">
    <source>
        <dbReference type="Proteomes" id="UP000694240"/>
    </source>
</evidence>
<gene>
    <name evidence="2" type="ORF">ISN45_Aa04g015500</name>
</gene>
<evidence type="ECO:0000313" key="2">
    <source>
        <dbReference type="EMBL" id="KAG7568758.1"/>
    </source>
</evidence>
<feature type="non-terminal residue" evidence="2">
    <location>
        <position position="1"/>
    </location>
</feature>
<reference evidence="2 3" key="1">
    <citation type="submission" date="2020-12" db="EMBL/GenBank/DDBJ databases">
        <title>Concerted genomic and epigenomic changes stabilize Arabidopsis allopolyploids.</title>
        <authorList>
            <person name="Chen Z."/>
        </authorList>
    </citation>
    <scope>NUCLEOTIDE SEQUENCE [LARGE SCALE GENOMIC DNA]</scope>
    <source>
        <strain evidence="2">Allo738</strain>
        <tissue evidence="2">Leaf</tissue>
    </source>
</reference>
<dbReference type="AlphaFoldDB" id="A0A8T2A6J6"/>
<dbReference type="EMBL" id="JAEFBK010000009">
    <property type="protein sequence ID" value="KAG7568758.1"/>
    <property type="molecule type" value="Genomic_DNA"/>
</dbReference>
<sequence length="67" mass="7546">EEPRNRHAFLSLLLLSLSFHAFLFFSGDQGGSKQVCCRRSSICECMFSGQGCQGIMRAEKSSKQDQR</sequence>
<proteinExistence type="predicted"/>
<keyword evidence="3" id="KW-1185">Reference proteome</keyword>
<protein>
    <submittedName>
        <fullName evidence="2">Uncharacterized protein</fullName>
    </submittedName>
</protein>
<keyword evidence="1" id="KW-0732">Signal</keyword>
<comment type="caution">
    <text evidence="2">The sequence shown here is derived from an EMBL/GenBank/DDBJ whole genome shotgun (WGS) entry which is preliminary data.</text>
</comment>
<dbReference type="Proteomes" id="UP000694240">
    <property type="component" value="Chromosome 9"/>
</dbReference>
<organism evidence="2 3">
    <name type="scientific">Arabidopsis thaliana x Arabidopsis arenosa</name>
    <dbReference type="NCBI Taxonomy" id="1240361"/>
    <lineage>
        <taxon>Eukaryota</taxon>
        <taxon>Viridiplantae</taxon>
        <taxon>Streptophyta</taxon>
        <taxon>Embryophyta</taxon>
        <taxon>Tracheophyta</taxon>
        <taxon>Spermatophyta</taxon>
        <taxon>Magnoliopsida</taxon>
        <taxon>eudicotyledons</taxon>
        <taxon>Gunneridae</taxon>
        <taxon>Pentapetalae</taxon>
        <taxon>rosids</taxon>
        <taxon>malvids</taxon>
        <taxon>Brassicales</taxon>
        <taxon>Brassicaceae</taxon>
        <taxon>Camelineae</taxon>
        <taxon>Arabidopsis</taxon>
    </lineage>
</organism>